<dbReference type="AlphaFoldDB" id="A0A8S9Y5D2"/>
<evidence type="ECO:0000313" key="2">
    <source>
        <dbReference type="Proteomes" id="UP000466442"/>
    </source>
</evidence>
<protein>
    <submittedName>
        <fullName evidence="1">Uncharacterized protein</fullName>
    </submittedName>
</protein>
<comment type="caution">
    <text evidence="1">The sequence shown here is derived from an EMBL/GenBank/DDBJ whole genome shotgun (WGS) entry which is preliminary data.</text>
</comment>
<accession>A0A8S9Y5D2</accession>
<name>A0A8S9Y5D2_APOLU</name>
<dbReference type="EMBL" id="WIXP02000002">
    <property type="protein sequence ID" value="KAF6215556.1"/>
    <property type="molecule type" value="Genomic_DNA"/>
</dbReference>
<keyword evidence="2" id="KW-1185">Reference proteome</keyword>
<sequence length="140" mass="16262">MTAHMDRKQLNVPEHIQTRIGAQKSNLTSFCERRKYTKQLKIYLKNWKTRTILTKAEAISRLDFRRSTLRWTRTSQSFPGKKKKMMMFGGLSTEYKGNMVSGRPHFKRYRLNSPINPHHRSGSLNLGVNATSAFLLGFCP</sequence>
<organism evidence="1 2">
    <name type="scientific">Apolygus lucorum</name>
    <name type="common">Small green plant bug</name>
    <name type="synonym">Lygocoris lucorum</name>
    <dbReference type="NCBI Taxonomy" id="248454"/>
    <lineage>
        <taxon>Eukaryota</taxon>
        <taxon>Metazoa</taxon>
        <taxon>Ecdysozoa</taxon>
        <taxon>Arthropoda</taxon>
        <taxon>Hexapoda</taxon>
        <taxon>Insecta</taxon>
        <taxon>Pterygota</taxon>
        <taxon>Neoptera</taxon>
        <taxon>Paraneoptera</taxon>
        <taxon>Hemiptera</taxon>
        <taxon>Heteroptera</taxon>
        <taxon>Panheteroptera</taxon>
        <taxon>Cimicomorpha</taxon>
        <taxon>Miridae</taxon>
        <taxon>Mirini</taxon>
        <taxon>Apolygus</taxon>
    </lineage>
</organism>
<evidence type="ECO:0000313" key="1">
    <source>
        <dbReference type="EMBL" id="KAF6215556.1"/>
    </source>
</evidence>
<gene>
    <name evidence="1" type="ORF">GE061_010312</name>
</gene>
<reference evidence="1" key="1">
    <citation type="journal article" date="2021" name="Mol. Ecol. Resour.">
        <title>Apolygus lucorum genome provides insights into omnivorousness and mesophyll feeding.</title>
        <authorList>
            <person name="Liu Y."/>
            <person name="Liu H."/>
            <person name="Wang H."/>
            <person name="Huang T."/>
            <person name="Liu B."/>
            <person name="Yang B."/>
            <person name="Yin L."/>
            <person name="Li B."/>
            <person name="Zhang Y."/>
            <person name="Zhang S."/>
            <person name="Jiang F."/>
            <person name="Zhang X."/>
            <person name="Ren Y."/>
            <person name="Wang B."/>
            <person name="Wang S."/>
            <person name="Lu Y."/>
            <person name="Wu K."/>
            <person name="Fan W."/>
            <person name="Wang G."/>
        </authorList>
    </citation>
    <scope>NUCLEOTIDE SEQUENCE</scope>
    <source>
        <strain evidence="1">12Hb</strain>
    </source>
</reference>
<dbReference type="Proteomes" id="UP000466442">
    <property type="component" value="Unassembled WGS sequence"/>
</dbReference>
<proteinExistence type="predicted"/>